<keyword evidence="1" id="KW-0732">Signal</keyword>
<dbReference type="Proteomes" id="UP000007435">
    <property type="component" value="Chromosome"/>
</dbReference>
<organism evidence="2 3">
    <name type="scientific">Leadbetterella byssophila (strain DSM 17132 / JCM 16389 / KACC 11308 / NBRC 106382 / 4M15)</name>
    <dbReference type="NCBI Taxonomy" id="649349"/>
    <lineage>
        <taxon>Bacteria</taxon>
        <taxon>Pseudomonadati</taxon>
        <taxon>Bacteroidota</taxon>
        <taxon>Cytophagia</taxon>
        <taxon>Cytophagales</taxon>
        <taxon>Leadbetterellaceae</taxon>
        <taxon>Leadbetterella</taxon>
    </lineage>
</organism>
<dbReference type="InterPro" id="IPR038636">
    <property type="entry name" value="Wzi_sf"/>
</dbReference>
<evidence type="ECO:0000256" key="1">
    <source>
        <dbReference type="SAM" id="SignalP"/>
    </source>
</evidence>
<name>E4RXR4_LEAB4</name>
<protein>
    <recommendedName>
        <fullName evidence="4">Capsule assembly protein Wzi</fullName>
    </recommendedName>
</protein>
<proteinExistence type="predicted"/>
<reference evidence="2 3" key="2">
    <citation type="journal article" date="2011" name="Stand. Genomic Sci.">
        <title>Complete genome sequence of Leadbetterella byssophila type strain (4M15).</title>
        <authorList>
            <person name="Abt B."/>
            <person name="Teshima H."/>
            <person name="Lucas S."/>
            <person name="Lapidus A."/>
            <person name="Del Rio T.G."/>
            <person name="Nolan M."/>
            <person name="Tice H."/>
            <person name="Cheng J.F."/>
            <person name="Pitluck S."/>
            <person name="Liolios K."/>
            <person name="Pagani I."/>
            <person name="Ivanova N."/>
            <person name="Mavromatis K."/>
            <person name="Pati A."/>
            <person name="Tapia R."/>
            <person name="Han C."/>
            <person name="Goodwin L."/>
            <person name="Chen A."/>
            <person name="Palaniappan K."/>
            <person name="Land M."/>
            <person name="Hauser L."/>
            <person name="Chang Y.J."/>
            <person name="Jeffries C.D."/>
            <person name="Rohde M."/>
            <person name="Goker M."/>
            <person name="Tindall B.J."/>
            <person name="Detter J.C."/>
            <person name="Woyke T."/>
            <person name="Bristow J."/>
            <person name="Eisen J.A."/>
            <person name="Markowitz V."/>
            <person name="Hugenholtz P."/>
            <person name="Klenk H.P."/>
            <person name="Kyrpides N.C."/>
        </authorList>
    </citation>
    <scope>NUCLEOTIDE SEQUENCE [LARGE SCALE GENOMIC DNA]</scope>
    <source>
        <strain evidence="3">DSM 17132 / JCM 16389 / KACC 11308 / NBRC 106382 / 4M15</strain>
    </source>
</reference>
<dbReference type="AlphaFoldDB" id="E4RXR4"/>
<feature type="signal peptide" evidence="1">
    <location>
        <begin position="1"/>
        <end position="20"/>
    </location>
</feature>
<dbReference type="RefSeq" id="WP_013409168.1">
    <property type="nucleotide sequence ID" value="NC_014655.1"/>
</dbReference>
<accession>E4RXR4</accession>
<keyword evidence="3" id="KW-1185">Reference proteome</keyword>
<sequence length="465" mass="53255">MKKSLLFILIAFFSYVGTFGQNVEGTLELQLNANNHVPFWMRANKFGSVPSKGTSSSFIGNIYKHYGDTSTFKKFDYGLGLEVRANIGSESNVTIIEGYGKVKYDFIEIRAGRFKEFLGLVDSSLSIGSFSISGNALGIPKIEVRVPEYWPRKTLISGRGNFAHGWYGYIPTKGTLAQTDSLYTYFHQKSLWIRIARPHWKIKFYGGFVDNAYWGDEYKLHESFNMTKFQRYWSVISGKVWQESKVGNHVGNIDAKIEYDLKKYKISLYRQFFYEVGALWHLANIADGLLGITLENKEISNSKITWSKILVEALYTKNQAGEPWSKPTPTGNENYLNHYIYNYGWSYRNNGLGNPFITPKHTARENLPSSPYLIEYFINNRIWGFNSGFEGNLFGWSTISKLSFTKNFGTRVTEKLFPQSLQFSFYLEGQKKLSKSYFTKIVLGVDSGRLLPNSNGLTLSIIRKF</sequence>
<dbReference type="EMBL" id="CP002305">
    <property type="protein sequence ID" value="ADQ18128.1"/>
    <property type="molecule type" value="Genomic_DNA"/>
</dbReference>
<evidence type="ECO:0000313" key="2">
    <source>
        <dbReference type="EMBL" id="ADQ18128.1"/>
    </source>
</evidence>
<dbReference type="OrthoDB" id="596512at2"/>
<feature type="chain" id="PRO_5003188262" description="Capsule assembly protein Wzi" evidence="1">
    <location>
        <begin position="21"/>
        <end position="465"/>
    </location>
</feature>
<reference key="1">
    <citation type="submission" date="2010-11" db="EMBL/GenBank/DDBJ databases">
        <title>The complete genome of Leadbetterella byssophila DSM 17132.</title>
        <authorList>
            <consortium name="US DOE Joint Genome Institute (JGI-PGF)"/>
            <person name="Lucas S."/>
            <person name="Copeland A."/>
            <person name="Lapidus A."/>
            <person name="Glavina del Rio T."/>
            <person name="Dalin E."/>
            <person name="Tice H."/>
            <person name="Bruce D."/>
            <person name="Goodwin L."/>
            <person name="Pitluck S."/>
            <person name="Kyrpides N."/>
            <person name="Mavromatis K."/>
            <person name="Ivanova N."/>
            <person name="Teshima H."/>
            <person name="Brettin T."/>
            <person name="Detter J.C."/>
            <person name="Han C."/>
            <person name="Tapia R."/>
            <person name="Land M."/>
            <person name="Hauser L."/>
            <person name="Markowitz V."/>
            <person name="Cheng J.-F."/>
            <person name="Hugenholtz P."/>
            <person name="Woyke T."/>
            <person name="Wu D."/>
            <person name="Tindall B."/>
            <person name="Pomrenke H.G."/>
            <person name="Brambilla E."/>
            <person name="Klenk H.-P."/>
            <person name="Eisen J.A."/>
        </authorList>
    </citation>
    <scope>NUCLEOTIDE SEQUENCE [LARGE SCALE GENOMIC DNA]</scope>
    <source>
        <strain>DSM 17132</strain>
    </source>
</reference>
<dbReference type="HOGENOM" id="CLU_038260_0_0_10"/>
<dbReference type="STRING" id="649349.Lbys_2463"/>
<dbReference type="KEGG" id="lby:Lbys_2463"/>
<dbReference type="eggNOG" id="ENOG502Z7NG">
    <property type="taxonomic scope" value="Bacteria"/>
</dbReference>
<evidence type="ECO:0008006" key="4">
    <source>
        <dbReference type="Google" id="ProtNLM"/>
    </source>
</evidence>
<dbReference type="Gene3D" id="2.40.160.130">
    <property type="entry name" value="Capsule assembly protein Wzi"/>
    <property type="match status" value="1"/>
</dbReference>
<gene>
    <name evidence="2" type="ordered locus">Lbys_2463</name>
</gene>
<evidence type="ECO:0000313" key="3">
    <source>
        <dbReference type="Proteomes" id="UP000007435"/>
    </source>
</evidence>